<evidence type="ECO:0000313" key="1">
    <source>
        <dbReference type="Ensembl" id="ENSRFEP00010012730.1"/>
    </source>
</evidence>
<keyword evidence="2" id="KW-1185">Reference proteome</keyword>
<dbReference type="Ensembl" id="ENSRFET00010013918.1">
    <property type="protein sequence ID" value="ENSRFEP00010012730.1"/>
    <property type="gene ID" value="ENSRFEG00010008651.1"/>
</dbReference>
<dbReference type="AlphaFoldDB" id="A0A671EI62"/>
<reference evidence="1" key="4">
    <citation type="submission" date="2025-08" db="UniProtKB">
        <authorList>
            <consortium name="Ensembl"/>
        </authorList>
    </citation>
    <scope>IDENTIFICATION</scope>
</reference>
<name>A0A671EI62_RHIFE</name>
<dbReference type="InParanoid" id="A0A671EI62"/>
<evidence type="ECO:0000313" key="2">
    <source>
        <dbReference type="Proteomes" id="UP000472240"/>
    </source>
</evidence>
<reference evidence="1 2" key="1">
    <citation type="journal article" date="2015" name="Annu Rev Anim Biosci">
        <title>The Genome 10K Project: a way forward.</title>
        <authorList>
            <person name="Koepfli K.P."/>
            <person name="Paten B."/>
            <person name="O'Brien S.J."/>
            <person name="Koepfli K.P."/>
            <person name="Paten B."/>
            <person name="Antunes A."/>
            <person name="Belov K."/>
            <person name="Bustamante C."/>
            <person name="Castoe T.A."/>
            <person name="Clawson H."/>
            <person name="Crawford A.J."/>
            <person name="Diekhans M."/>
            <person name="Distel D."/>
            <person name="Durbin R."/>
            <person name="Earl D."/>
            <person name="Fujita M.K."/>
            <person name="Gamble T."/>
            <person name="Georges A."/>
            <person name="Gemmell N."/>
            <person name="Gilbert M.T."/>
            <person name="Graves J.M."/>
            <person name="Green R.E."/>
            <person name="Hickey G."/>
            <person name="Jarvis E.D."/>
            <person name="Johnson W."/>
            <person name="Komissarov A."/>
            <person name="Korf I."/>
            <person name="Kuhn R."/>
            <person name="Larkin D.M."/>
            <person name="Lewin H."/>
            <person name="Lopez J.V."/>
            <person name="Ma J."/>
            <person name="Marques-Bonet T."/>
            <person name="Miller W."/>
            <person name="Murphy R."/>
            <person name="Pevzner P."/>
            <person name="Shapiro B."/>
            <person name="Steiner C."/>
            <person name="Tamazian G."/>
            <person name="Venkatesh B."/>
            <person name="Wang J."/>
            <person name="Wayne R."/>
            <person name="Wiley E."/>
            <person name="Yang H."/>
            <person name="Zhang G."/>
            <person name="Haussler D."/>
            <person name="Ryder O."/>
            <person name="O'Brien S.J."/>
        </authorList>
    </citation>
    <scope>NUCLEOTIDE SEQUENCE</scope>
</reference>
<organism evidence="1 2">
    <name type="scientific">Rhinolophus ferrumequinum</name>
    <name type="common">Greater horseshoe bat</name>
    <dbReference type="NCBI Taxonomy" id="59479"/>
    <lineage>
        <taxon>Eukaryota</taxon>
        <taxon>Metazoa</taxon>
        <taxon>Chordata</taxon>
        <taxon>Craniata</taxon>
        <taxon>Vertebrata</taxon>
        <taxon>Euteleostomi</taxon>
        <taxon>Mammalia</taxon>
        <taxon>Eutheria</taxon>
        <taxon>Laurasiatheria</taxon>
        <taxon>Chiroptera</taxon>
        <taxon>Yinpterochiroptera</taxon>
        <taxon>Rhinolophoidea</taxon>
        <taxon>Rhinolophidae</taxon>
        <taxon>Rhinolophinae</taxon>
        <taxon>Rhinolophus</taxon>
    </lineage>
</organism>
<reference evidence="2" key="3">
    <citation type="submission" date="2018-12" db="EMBL/GenBank/DDBJ databases">
        <title>G10K-VGP greater horseshoe bat female genome, primary haplotype.</title>
        <authorList>
            <person name="Teeling E."/>
            <person name="Myers G."/>
            <person name="Vernes S."/>
            <person name="Pippel M."/>
            <person name="Winkler S."/>
            <person name="Fedrigo O."/>
            <person name="Rhie A."/>
            <person name="Koren S."/>
            <person name="Phillippy A."/>
            <person name="Lewin H."/>
            <person name="Damas J."/>
            <person name="Howe K."/>
            <person name="Mountcastle J."/>
            <person name="Jarvis E.D."/>
        </authorList>
    </citation>
    <scope>NUCLEOTIDE SEQUENCE [LARGE SCALE GENOMIC DNA]</scope>
</reference>
<accession>A0A671EI62</accession>
<sequence>MGADAGLNHRPVVQGHRWKAWCASCRAASGVPAAHLPRLWAGRLSDPLLSQQKEKQQLALQISGHHPRQPSSLRPCHTTDGSHPHISTRILKGPLEFKHLVCYPVQWSDQCAICLLLNLESSYCGRNPPCPRLTEEITPAVRIWGMESKAD</sequence>
<proteinExistence type="predicted"/>
<dbReference type="Proteomes" id="UP000472240">
    <property type="component" value="Chromosome 25"/>
</dbReference>
<reference evidence="1 2" key="2">
    <citation type="journal article" date="2018" name="Annu Rev Anim Biosci">
        <title>Bat Biology, Genomes, and the Bat1K Project: To Generate Chromosome-Level Genomes for All Living Bat Species.</title>
        <authorList>
            <person name="Teeling E.C."/>
            <person name="Vernes S.C."/>
            <person name="Davalos L.M."/>
            <person name="Ray D.A."/>
            <person name="Gilbert M.T.P."/>
            <person name="Myers E."/>
        </authorList>
    </citation>
    <scope>NUCLEOTIDE SEQUENCE</scope>
</reference>
<protein>
    <submittedName>
        <fullName evidence="1">Uncharacterized protein</fullName>
    </submittedName>
</protein>
<reference evidence="1" key="5">
    <citation type="submission" date="2025-09" db="UniProtKB">
        <authorList>
            <consortium name="Ensembl"/>
        </authorList>
    </citation>
    <scope>IDENTIFICATION</scope>
</reference>